<dbReference type="SUPFAM" id="SSF51316">
    <property type="entry name" value="Mss4-like"/>
    <property type="match status" value="1"/>
</dbReference>
<dbReference type="OrthoDB" id="327703at2"/>
<evidence type="ECO:0000313" key="1">
    <source>
        <dbReference type="EMBL" id="RZT98084.1"/>
    </source>
</evidence>
<protein>
    <recommendedName>
        <fullName evidence="3">CENP-V/GFA domain-containing protein</fullName>
    </recommendedName>
</protein>
<sequence>MKTTTELSCACGQVRLEVEGTSIVNAGCCCNSCRAAGARLQALPSAPPILGPNGDTRFVLYRKDRIRFVQGAAKLKEFRLTPESKTRRVVATCCNTPVFLEFQNGHWLSLYGCLWPAGRLPALEMRTMTMDLPAGTVLPDDVPNASRQSVSFVLKLLGAWMAMGFRSPKIAVNGELHV</sequence>
<proteinExistence type="predicted"/>
<keyword evidence="2" id="KW-1185">Reference proteome</keyword>
<gene>
    <name evidence="1" type="ORF">EV670_2490</name>
</gene>
<dbReference type="EMBL" id="SHKP01000006">
    <property type="protein sequence ID" value="RZT98084.1"/>
    <property type="molecule type" value="Genomic_DNA"/>
</dbReference>
<dbReference type="AlphaFoldDB" id="A0A4Q7VPB8"/>
<organism evidence="1 2">
    <name type="scientific">Rivibacter subsaxonicus</name>
    <dbReference type="NCBI Taxonomy" id="457575"/>
    <lineage>
        <taxon>Bacteria</taxon>
        <taxon>Pseudomonadati</taxon>
        <taxon>Pseudomonadota</taxon>
        <taxon>Betaproteobacteria</taxon>
        <taxon>Burkholderiales</taxon>
        <taxon>Rivibacter</taxon>
    </lineage>
</organism>
<reference evidence="1 2" key="1">
    <citation type="submission" date="2019-02" db="EMBL/GenBank/DDBJ databases">
        <title>Genomic Encyclopedia of Type Strains, Phase IV (KMG-IV): sequencing the most valuable type-strain genomes for metagenomic binning, comparative biology and taxonomic classification.</title>
        <authorList>
            <person name="Goeker M."/>
        </authorList>
    </citation>
    <scope>NUCLEOTIDE SEQUENCE [LARGE SCALE GENOMIC DNA]</scope>
    <source>
        <strain evidence="1 2">DSM 19570</strain>
    </source>
</reference>
<comment type="caution">
    <text evidence="1">The sequence shown here is derived from an EMBL/GenBank/DDBJ whole genome shotgun (WGS) entry which is preliminary data.</text>
</comment>
<dbReference type="Proteomes" id="UP000293671">
    <property type="component" value="Unassembled WGS sequence"/>
</dbReference>
<dbReference type="RefSeq" id="WP_130432506.1">
    <property type="nucleotide sequence ID" value="NZ_SHKP01000006.1"/>
</dbReference>
<evidence type="ECO:0000313" key="2">
    <source>
        <dbReference type="Proteomes" id="UP000293671"/>
    </source>
</evidence>
<dbReference type="InterPro" id="IPR011057">
    <property type="entry name" value="Mss4-like_sf"/>
</dbReference>
<evidence type="ECO:0008006" key="3">
    <source>
        <dbReference type="Google" id="ProtNLM"/>
    </source>
</evidence>
<dbReference type="Gene3D" id="3.90.1590.10">
    <property type="entry name" value="glutathione-dependent formaldehyde- activating enzyme (gfa)"/>
    <property type="match status" value="1"/>
</dbReference>
<name>A0A4Q7VPB8_9BURK</name>
<accession>A0A4Q7VPB8</accession>